<proteinExistence type="predicted"/>
<dbReference type="EMBL" id="CM037029">
    <property type="protein sequence ID" value="KAH7653419.1"/>
    <property type="molecule type" value="Genomic_DNA"/>
</dbReference>
<organism evidence="1 2">
    <name type="scientific">Dioscorea alata</name>
    <name type="common">Purple yam</name>
    <dbReference type="NCBI Taxonomy" id="55571"/>
    <lineage>
        <taxon>Eukaryota</taxon>
        <taxon>Viridiplantae</taxon>
        <taxon>Streptophyta</taxon>
        <taxon>Embryophyta</taxon>
        <taxon>Tracheophyta</taxon>
        <taxon>Spermatophyta</taxon>
        <taxon>Magnoliopsida</taxon>
        <taxon>Liliopsida</taxon>
        <taxon>Dioscoreales</taxon>
        <taxon>Dioscoreaceae</taxon>
        <taxon>Dioscorea</taxon>
    </lineage>
</organism>
<gene>
    <name evidence="1" type="ORF">IHE45_19G079300</name>
</gene>
<name>A0ACB7TZC4_DIOAL</name>
<evidence type="ECO:0000313" key="2">
    <source>
        <dbReference type="Proteomes" id="UP000827976"/>
    </source>
</evidence>
<dbReference type="Proteomes" id="UP000827976">
    <property type="component" value="Chromosome 19"/>
</dbReference>
<reference evidence="2" key="1">
    <citation type="journal article" date="2022" name="Nat. Commun.">
        <title>Chromosome evolution and the genetic basis of agronomically important traits in greater yam.</title>
        <authorList>
            <person name="Bredeson J.V."/>
            <person name="Lyons J.B."/>
            <person name="Oniyinde I.O."/>
            <person name="Okereke N.R."/>
            <person name="Kolade O."/>
            <person name="Nnabue I."/>
            <person name="Nwadili C.O."/>
            <person name="Hribova E."/>
            <person name="Parker M."/>
            <person name="Nwogha J."/>
            <person name="Shu S."/>
            <person name="Carlson J."/>
            <person name="Kariba R."/>
            <person name="Muthemba S."/>
            <person name="Knop K."/>
            <person name="Barton G.J."/>
            <person name="Sherwood A.V."/>
            <person name="Lopez-Montes A."/>
            <person name="Asiedu R."/>
            <person name="Jamnadass R."/>
            <person name="Muchugi A."/>
            <person name="Goodstein D."/>
            <person name="Egesi C.N."/>
            <person name="Featherston J."/>
            <person name="Asfaw A."/>
            <person name="Simpson G.G."/>
            <person name="Dolezel J."/>
            <person name="Hendre P.S."/>
            <person name="Van Deynze A."/>
            <person name="Kumar P.L."/>
            <person name="Obidiegwu J.E."/>
            <person name="Bhattacharjee R."/>
            <person name="Rokhsar D.S."/>
        </authorList>
    </citation>
    <scope>NUCLEOTIDE SEQUENCE [LARGE SCALE GENOMIC DNA]</scope>
    <source>
        <strain evidence="2">cv. TDa95/00328</strain>
    </source>
</reference>
<protein>
    <submittedName>
        <fullName evidence="1">BolA protein</fullName>
    </submittedName>
</protein>
<evidence type="ECO:0000313" key="1">
    <source>
        <dbReference type="EMBL" id="KAH7653419.1"/>
    </source>
</evidence>
<comment type="caution">
    <text evidence="1">The sequence shown here is derived from an EMBL/GenBank/DDBJ whole genome shotgun (WGS) entry which is preliminary data.</text>
</comment>
<accession>A0ACB7TZC4</accession>
<keyword evidence="2" id="KW-1185">Reference proteome</keyword>
<sequence>MAALLLRFASPRLVLSLPKPPLPLRKPLLLLSSPISFQRITPGSPSSPARSLPIAHDAPDLDPSTLPPNLQEIIALFRSVSDPRAKYQQLLHYGSKLPPLDPDFKTEENRVRGCVSRVWVRAFLDPDDPSAVRFEADSDAALTRGLAALLVLGLSGSSPEVIASVPAEFVLLLGIRQSLSESRNNGFLNMLKLMQRKALELGSGSAILVNENASMLEEKSSRDSDVSDDRVDSWGKDVSFGWNGNGNVEETVINGKDEAAWGLESGNGGREERIRGRLQRELSPLELEVENISHMHAGHAAVRGSGDGETHFNVKVVSEMFEGKSLVKRHRLVYDLLQEELQSGLHALSIDAKAPSEVQTR</sequence>